<feature type="compositionally biased region" description="Acidic residues" evidence="13">
    <location>
        <begin position="269"/>
        <end position="280"/>
    </location>
</feature>
<evidence type="ECO:0000256" key="1">
    <source>
        <dbReference type="ARBA" id="ARBA00004062"/>
    </source>
</evidence>
<dbReference type="PANTHER" id="PTHR46297:SF1">
    <property type="entry name" value="ZINC FINGER CCCH-TYPE WITH G PATCH DOMAIN-CONTAINING PROTEIN"/>
    <property type="match status" value="1"/>
</dbReference>
<dbReference type="InterPro" id="IPR000467">
    <property type="entry name" value="G_patch_dom"/>
</dbReference>
<dbReference type="PROSITE" id="PS50174">
    <property type="entry name" value="G_PATCH"/>
    <property type="match status" value="1"/>
</dbReference>
<keyword evidence="7 12" id="KW-0862">Zinc</keyword>
<keyword evidence="5 12" id="KW-0479">Metal-binding</keyword>
<evidence type="ECO:0000256" key="10">
    <source>
        <dbReference type="ARBA" id="ARBA00023163"/>
    </source>
</evidence>
<dbReference type="GO" id="GO:0008270">
    <property type="term" value="F:zinc ion binding"/>
    <property type="evidence" value="ECO:0007669"/>
    <property type="project" value="UniProtKB-KW"/>
</dbReference>
<dbReference type="EMBL" id="GBXI01007873">
    <property type="protein sequence ID" value="JAD06419.1"/>
    <property type="molecule type" value="Transcribed_RNA"/>
</dbReference>
<feature type="region of interest" description="Disordered" evidence="13">
    <location>
        <begin position="257"/>
        <end position="284"/>
    </location>
</feature>
<evidence type="ECO:0000256" key="5">
    <source>
        <dbReference type="ARBA" id="ARBA00022723"/>
    </source>
</evidence>
<evidence type="ECO:0000259" key="14">
    <source>
        <dbReference type="PROSITE" id="PS50103"/>
    </source>
</evidence>
<dbReference type="Pfam" id="PF01585">
    <property type="entry name" value="G-patch"/>
    <property type="match status" value="1"/>
</dbReference>
<keyword evidence="8" id="KW-0805">Transcription regulation</keyword>
<dbReference type="CDD" id="cd20384">
    <property type="entry name" value="Tudor_ZGPAT"/>
    <property type="match status" value="1"/>
</dbReference>
<dbReference type="Gene3D" id="2.30.30.1190">
    <property type="match status" value="1"/>
</dbReference>
<reference evidence="16" key="1">
    <citation type="submission" date="2014-11" db="EMBL/GenBank/DDBJ databases">
        <authorList>
            <person name="Geib S."/>
        </authorList>
    </citation>
    <scope>NUCLEOTIDE SEQUENCE</scope>
</reference>
<dbReference type="AlphaFoldDB" id="A0A0A1X518"/>
<dbReference type="PANTHER" id="PTHR46297">
    <property type="entry name" value="ZINC FINGER CCCH-TYPE WITH G PATCH DOMAIN-CONTAINING PROTEIN"/>
    <property type="match status" value="1"/>
</dbReference>
<dbReference type="GO" id="GO:0005634">
    <property type="term" value="C:nucleus"/>
    <property type="evidence" value="ECO:0007669"/>
    <property type="project" value="UniProtKB-SubCell"/>
</dbReference>
<evidence type="ECO:0000256" key="3">
    <source>
        <dbReference type="ARBA" id="ARBA00022414"/>
    </source>
</evidence>
<proteinExistence type="predicted"/>
<keyword evidence="10" id="KW-0804">Transcription</keyword>
<dbReference type="GO" id="GO:0000978">
    <property type="term" value="F:RNA polymerase II cis-regulatory region sequence-specific DNA binding"/>
    <property type="evidence" value="ECO:0007669"/>
    <property type="project" value="TreeGrafter"/>
</dbReference>
<evidence type="ECO:0000256" key="7">
    <source>
        <dbReference type="ARBA" id="ARBA00022833"/>
    </source>
</evidence>
<gene>
    <name evidence="16" type="primary">GJ17921</name>
    <name evidence="16" type="ORF">g.3357</name>
</gene>
<organism evidence="16">
    <name type="scientific">Zeugodacus cucurbitae</name>
    <name type="common">Melon fruit fly</name>
    <name type="synonym">Bactrocera cucurbitae</name>
    <dbReference type="NCBI Taxonomy" id="28588"/>
    <lineage>
        <taxon>Eukaryota</taxon>
        <taxon>Metazoa</taxon>
        <taxon>Ecdysozoa</taxon>
        <taxon>Arthropoda</taxon>
        <taxon>Hexapoda</taxon>
        <taxon>Insecta</taxon>
        <taxon>Pterygota</taxon>
        <taxon>Neoptera</taxon>
        <taxon>Endopterygota</taxon>
        <taxon>Diptera</taxon>
        <taxon>Brachycera</taxon>
        <taxon>Muscomorpha</taxon>
        <taxon>Tephritoidea</taxon>
        <taxon>Tephritidae</taxon>
        <taxon>Zeugodacus</taxon>
        <taxon>Zeugodacus</taxon>
    </lineage>
</organism>
<evidence type="ECO:0000256" key="6">
    <source>
        <dbReference type="ARBA" id="ARBA00022771"/>
    </source>
</evidence>
<dbReference type="SMART" id="SM00356">
    <property type="entry name" value="ZnF_C3H1"/>
    <property type="match status" value="1"/>
</dbReference>
<feature type="domain" description="C3H1-type" evidence="14">
    <location>
        <begin position="161"/>
        <end position="184"/>
    </location>
</feature>
<keyword evidence="11" id="KW-0539">Nucleus</keyword>
<accession>A0A0A1X518</accession>
<comment type="function">
    <text evidence="1">Transcription repressor.</text>
</comment>
<feature type="domain" description="G-patch" evidence="15">
    <location>
        <begin position="311"/>
        <end position="357"/>
    </location>
</feature>
<dbReference type="InterPro" id="IPR000571">
    <property type="entry name" value="Znf_CCCH"/>
</dbReference>
<evidence type="ECO:0000259" key="15">
    <source>
        <dbReference type="PROSITE" id="PS50174"/>
    </source>
</evidence>
<evidence type="ECO:0000256" key="4">
    <source>
        <dbReference type="ARBA" id="ARBA00022491"/>
    </source>
</evidence>
<keyword evidence="4" id="KW-0678">Repressor</keyword>
<dbReference type="PROSITE" id="PS50103">
    <property type="entry name" value="ZF_C3H1"/>
    <property type="match status" value="1"/>
</dbReference>
<dbReference type="GO" id="GO:0001227">
    <property type="term" value="F:DNA-binding transcription repressor activity, RNA polymerase II-specific"/>
    <property type="evidence" value="ECO:0007669"/>
    <property type="project" value="TreeGrafter"/>
</dbReference>
<sequence>METNTSDYESQLQIVEESLATTENEEERIALNSLKADLLELIELTNQTNAAELSNSADGCNFNEELERFRSEMALLENVESNVHEVTEENIDEHLNKLRVKLEDMVGKKCTAPHQHTWGSVSYHNAIVCGIEDIANMDSNGQLKARLRVLFTNPTHREMLPCSFYLEGECRFDDTQCHFSHGELIDAEKLGEYAEPDFTRLARNCVVLAKLPDRLWYRGRVLCANFVEQLCRVRLDKKGDKRERDFPFEDLLPIFHDDDLSSGSSSNESCDELEESEDSDEIKSARQAKLVEKSLFEFKPTQPLGEWEKYTRGIGSKIMAKMGYVHGTGLGSDGNGIVIPVTAQILPQGYSLDRCMELREAANGDKDYFSIEKKLQQQKKKQENINAKAYERELQRTDVFSFINDNILSGGSEIKKAKKNISLSNETTKSLNVASVRLADDIRRKEREIAKIRQSMARNSVGSDVYKRTQQQLQIKTQELKDLQREETVLSKEQASRKTKDKLSVF</sequence>
<dbReference type="SMART" id="SM00443">
    <property type="entry name" value="G_patch"/>
    <property type="match status" value="1"/>
</dbReference>
<comment type="subcellular location">
    <subcellularLocation>
        <location evidence="2">Nucleus</location>
    </subcellularLocation>
</comment>
<evidence type="ECO:0000256" key="9">
    <source>
        <dbReference type="ARBA" id="ARBA00023125"/>
    </source>
</evidence>
<evidence type="ECO:0000256" key="13">
    <source>
        <dbReference type="SAM" id="MobiDB-lite"/>
    </source>
</evidence>
<keyword evidence="9" id="KW-0238">DNA-binding</keyword>
<protein>
    <recommendedName>
        <fullName evidence="3">Zinc finger CCCH-type with G patch domain-containing protein</fullName>
    </recommendedName>
</protein>
<feature type="region of interest" description="Disordered" evidence="13">
    <location>
        <begin position="486"/>
        <end position="506"/>
    </location>
</feature>
<evidence type="ECO:0000313" key="16">
    <source>
        <dbReference type="EMBL" id="JAD06419.1"/>
    </source>
</evidence>
<keyword evidence="6 12" id="KW-0863">Zinc-finger</keyword>
<evidence type="ECO:0000256" key="12">
    <source>
        <dbReference type="PROSITE-ProRule" id="PRU00723"/>
    </source>
</evidence>
<evidence type="ECO:0000256" key="8">
    <source>
        <dbReference type="ARBA" id="ARBA00023015"/>
    </source>
</evidence>
<name>A0A0A1X518_ZEUCU</name>
<feature type="zinc finger region" description="C3H1-type" evidence="12">
    <location>
        <begin position="161"/>
        <end position="184"/>
    </location>
</feature>
<evidence type="ECO:0000256" key="11">
    <source>
        <dbReference type="ARBA" id="ARBA00023242"/>
    </source>
</evidence>
<evidence type="ECO:0000256" key="2">
    <source>
        <dbReference type="ARBA" id="ARBA00004123"/>
    </source>
</evidence>
<reference evidence="16" key="2">
    <citation type="journal article" date="2015" name="Gigascience">
        <title>Reconstructing a comprehensive transcriptome assembly of a white-pupal translocated strain of the pest fruit fly Bactrocera cucurbitae.</title>
        <authorList>
            <person name="Sim S.B."/>
            <person name="Calla B."/>
            <person name="Hall B."/>
            <person name="DeRego T."/>
            <person name="Geib S.M."/>
        </authorList>
    </citation>
    <scope>NUCLEOTIDE SEQUENCE</scope>
</reference>